<dbReference type="PATRIC" id="fig|1515334.3.peg.5170"/>
<dbReference type="InterPro" id="IPR055570">
    <property type="entry name" value="DUF7146"/>
</dbReference>
<dbReference type="Proteomes" id="UP000030960">
    <property type="component" value="Unassembled WGS sequence"/>
</dbReference>
<dbReference type="STRING" id="561184.SAMN05216376_111143"/>
<dbReference type="InterPro" id="IPR034154">
    <property type="entry name" value="TOPRIM_DnaG/twinkle"/>
</dbReference>
<evidence type="ECO:0000259" key="3">
    <source>
        <dbReference type="Pfam" id="PF23639"/>
    </source>
</evidence>
<dbReference type="RefSeq" id="WP_052244854.1">
    <property type="nucleotide sequence ID" value="NZ_JSUQ01000028.1"/>
</dbReference>
<gene>
    <name evidence="4" type="ORF">OA50_05150</name>
</gene>
<dbReference type="OrthoDB" id="9811157at2"/>
<evidence type="ECO:0000313" key="5">
    <source>
        <dbReference type="Proteomes" id="UP000030960"/>
    </source>
</evidence>
<feature type="domain" description="DUF7146" evidence="3">
    <location>
        <begin position="147"/>
        <end position="265"/>
    </location>
</feature>
<evidence type="ECO:0000313" key="4">
    <source>
        <dbReference type="EMBL" id="KHQ50302.1"/>
    </source>
</evidence>
<feature type="region of interest" description="Disordered" evidence="1">
    <location>
        <begin position="121"/>
        <end position="145"/>
    </location>
</feature>
<protein>
    <submittedName>
        <fullName evidence="4">Virulence-associated protein E</fullName>
    </submittedName>
</protein>
<evidence type="ECO:0000259" key="2">
    <source>
        <dbReference type="Pfam" id="PF13362"/>
    </source>
</evidence>
<comment type="caution">
    <text evidence="4">The sequence shown here is derived from an EMBL/GenBank/DDBJ whole genome shotgun (WGS) entry which is preliminary data.</text>
</comment>
<reference evidence="4 5" key="1">
    <citation type="submission" date="2014-10" db="EMBL/GenBank/DDBJ databases">
        <title>Genome sequence of Ponticoccus sp. strain UMTAT08 isolated from clonal culture of toxic dinoflagellate Alexandrium tamiyavanichii.</title>
        <authorList>
            <person name="Gan H.Y."/>
            <person name="Muhd D.-D."/>
            <person name="Mohd Noor M.E."/>
            <person name="Yeong Y.S."/>
            <person name="Usup G."/>
        </authorList>
    </citation>
    <scope>NUCLEOTIDE SEQUENCE [LARGE SCALE GENOMIC DNA]</scope>
    <source>
        <strain evidence="4 5">UMTAT08</strain>
    </source>
</reference>
<proteinExistence type="predicted"/>
<sequence>MTRQTYSIDQIKDMLLDRLGDVVYHYAPPASGSYTHHGLYFTLNPGRADRTVGSFCIHMGGAKAGRWIDYAMAPRGGERTSCASGDVLDLIGLSLGLSDPGEILKEARAFLGLETVSPDVRRQRERSAAEAKRRREDQARRDALEAEKRARRAQALWLEASPELRGTPVDHYLRDARGIDLSALGRAPGALRFHPACWYQHTDKETGEVIEGRFPAMLAAVCDRKGGFAAVHRTYLGRGRGGAWGKADLPEAKKVMGDYRGAAINIWRGTGPRGGKPASLPQCPPGSHVFIAEGIEDALSVVVLRPAVRVIAAISLSNMGGVELPRNVARVTLVADLDEHEQAQEALARAVELHRKAGREVRLFQNRWGGKDLNDALRQALEAEREKEDADD</sequence>
<dbReference type="Pfam" id="PF13362">
    <property type="entry name" value="Toprim_3"/>
    <property type="match status" value="1"/>
</dbReference>
<keyword evidence="5" id="KW-1185">Reference proteome</keyword>
<feature type="domain" description="Toprim" evidence="2">
    <location>
        <begin position="289"/>
        <end position="381"/>
    </location>
</feature>
<dbReference type="EMBL" id="JSUQ01000028">
    <property type="protein sequence ID" value="KHQ50302.1"/>
    <property type="molecule type" value="Genomic_DNA"/>
</dbReference>
<dbReference type="CDD" id="cd01029">
    <property type="entry name" value="TOPRIM_primases"/>
    <property type="match status" value="1"/>
</dbReference>
<name>A0A0B3RQY4_9RHOB</name>
<evidence type="ECO:0000256" key="1">
    <source>
        <dbReference type="SAM" id="MobiDB-lite"/>
    </source>
</evidence>
<dbReference type="InterPro" id="IPR006171">
    <property type="entry name" value="TOPRIM_dom"/>
</dbReference>
<dbReference type="AlphaFoldDB" id="A0A0B3RQY4"/>
<dbReference type="Pfam" id="PF23639">
    <property type="entry name" value="DUF7146"/>
    <property type="match status" value="1"/>
</dbReference>
<organism evidence="4 5">
    <name type="scientific">Mameliella alba</name>
    <dbReference type="NCBI Taxonomy" id="561184"/>
    <lineage>
        <taxon>Bacteria</taxon>
        <taxon>Pseudomonadati</taxon>
        <taxon>Pseudomonadota</taxon>
        <taxon>Alphaproteobacteria</taxon>
        <taxon>Rhodobacterales</taxon>
        <taxon>Roseobacteraceae</taxon>
        <taxon>Mameliella</taxon>
    </lineage>
</organism>
<accession>A0A0B3RQY4</accession>